<dbReference type="InterPro" id="IPR006574">
    <property type="entry name" value="PRY"/>
</dbReference>
<dbReference type="InterPro" id="IPR013320">
    <property type="entry name" value="ConA-like_dom_sf"/>
</dbReference>
<dbReference type="PROSITE" id="PS50188">
    <property type="entry name" value="B302_SPRY"/>
    <property type="match status" value="1"/>
</dbReference>
<protein>
    <submittedName>
        <fullName evidence="3">TRI15 protein</fullName>
    </submittedName>
</protein>
<feature type="region of interest" description="Disordered" evidence="1">
    <location>
        <begin position="122"/>
        <end position="165"/>
    </location>
</feature>
<reference evidence="3 4" key="1">
    <citation type="submission" date="2019-09" db="EMBL/GenBank/DDBJ databases">
        <title>Bird 10,000 Genomes (B10K) Project - Family phase.</title>
        <authorList>
            <person name="Zhang G."/>
        </authorList>
    </citation>
    <scope>NUCLEOTIDE SEQUENCE [LARGE SCALE GENOMIC DNA]</scope>
    <source>
        <strain evidence="3">B10K-DU-001-55</strain>
        <tissue evidence="3">Muscle</tissue>
    </source>
</reference>
<evidence type="ECO:0000256" key="1">
    <source>
        <dbReference type="SAM" id="MobiDB-lite"/>
    </source>
</evidence>
<dbReference type="SMART" id="SM00589">
    <property type="entry name" value="PRY"/>
    <property type="match status" value="1"/>
</dbReference>
<feature type="non-terminal residue" evidence="3">
    <location>
        <position position="165"/>
    </location>
</feature>
<dbReference type="Gene3D" id="2.60.120.920">
    <property type="match status" value="1"/>
</dbReference>
<proteinExistence type="predicted"/>
<dbReference type="InterPro" id="IPR003879">
    <property type="entry name" value="Butyrophylin_SPRY"/>
</dbReference>
<dbReference type="InterPro" id="IPR050143">
    <property type="entry name" value="TRIM/RBCC"/>
</dbReference>
<dbReference type="EMBL" id="VXBZ01009754">
    <property type="protein sequence ID" value="NXP53309.1"/>
    <property type="molecule type" value="Genomic_DNA"/>
</dbReference>
<feature type="non-terminal residue" evidence="3">
    <location>
        <position position="1"/>
    </location>
</feature>
<keyword evidence="4" id="KW-1185">Reference proteome</keyword>
<dbReference type="SUPFAM" id="SSF49899">
    <property type="entry name" value="Concanavalin A-like lectins/glucanases"/>
    <property type="match status" value="1"/>
</dbReference>
<comment type="caution">
    <text evidence="3">The sequence shown here is derived from an EMBL/GenBank/DDBJ whole genome shotgun (WGS) entry which is preliminary data.</text>
</comment>
<feature type="domain" description="B30.2/SPRY" evidence="2">
    <location>
        <begin position="98"/>
        <end position="165"/>
    </location>
</feature>
<organism evidence="3 4">
    <name type="scientific">Heliornis fulica</name>
    <name type="common">sungrebe</name>
    <dbReference type="NCBI Taxonomy" id="54369"/>
    <lineage>
        <taxon>Eukaryota</taxon>
        <taxon>Metazoa</taxon>
        <taxon>Chordata</taxon>
        <taxon>Craniata</taxon>
        <taxon>Vertebrata</taxon>
        <taxon>Euteleostomi</taxon>
        <taxon>Archelosauria</taxon>
        <taxon>Archosauria</taxon>
        <taxon>Dinosauria</taxon>
        <taxon>Saurischia</taxon>
        <taxon>Theropoda</taxon>
        <taxon>Coelurosauria</taxon>
        <taxon>Aves</taxon>
        <taxon>Neognathae</taxon>
        <taxon>Neoaves</taxon>
        <taxon>Gruiformes</taxon>
        <taxon>Heliornithidae</taxon>
        <taxon>Heliornis</taxon>
    </lineage>
</organism>
<feature type="compositionally biased region" description="Polar residues" evidence="1">
    <location>
        <begin position="156"/>
        <end position="165"/>
    </location>
</feature>
<dbReference type="Proteomes" id="UP000590868">
    <property type="component" value="Unassembled WGS sequence"/>
</dbReference>
<dbReference type="OrthoDB" id="6270329at2759"/>
<gene>
    <name evidence="3" type="primary">Trim15</name>
    <name evidence="3" type="ORF">HELFUL_R13943</name>
</gene>
<sequence>LQEQEGVLLSQLDRAHGDLTEQRHQYVSSVSARKSLLDTLTAEIEKKRDQPAVEFLMMSSPCSLSSCEEAMAPIPEPVSPELRRMVQSLCEMSQVVTVAVDRFKVNLLSEMDRERVCVTLDPDTASPDLMLSRDRKTVQPAHQQQNLPDSPERFTGSPSVLGSQG</sequence>
<dbReference type="InterPro" id="IPR043136">
    <property type="entry name" value="B30.2/SPRY_sf"/>
</dbReference>
<name>A0A7L2B4P9_9GRUI</name>
<accession>A0A7L2B4P9</accession>
<dbReference type="InterPro" id="IPR001870">
    <property type="entry name" value="B30.2/SPRY"/>
</dbReference>
<evidence type="ECO:0000313" key="3">
    <source>
        <dbReference type="EMBL" id="NXP53309.1"/>
    </source>
</evidence>
<evidence type="ECO:0000259" key="2">
    <source>
        <dbReference type="PROSITE" id="PS50188"/>
    </source>
</evidence>
<dbReference type="PRINTS" id="PR01407">
    <property type="entry name" value="BUTYPHLNCDUF"/>
</dbReference>
<dbReference type="Pfam" id="PF13765">
    <property type="entry name" value="PRY"/>
    <property type="match status" value="1"/>
</dbReference>
<evidence type="ECO:0000313" key="4">
    <source>
        <dbReference type="Proteomes" id="UP000590868"/>
    </source>
</evidence>
<dbReference type="PANTHER" id="PTHR24103">
    <property type="entry name" value="E3 UBIQUITIN-PROTEIN LIGASE TRIM"/>
    <property type="match status" value="1"/>
</dbReference>
<dbReference type="AlphaFoldDB" id="A0A7L2B4P9"/>